<dbReference type="HOGENOM" id="CLU_030717_0_0_9"/>
<dbReference type="InterPro" id="IPR045076">
    <property type="entry name" value="MutS"/>
</dbReference>
<keyword evidence="1" id="KW-0547">Nucleotide-binding</keyword>
<dbReference type="GO" id="GO:0005829">
    <property type="term" value="C:cytosol"/>
    <property type="evidence" value="ECO:0007669"/>
    <property type="project" value="TreeGrafter"/>
</dbReference>
<keyword evidence="4" id="KW-0812">Transmembrane</keyword>
<reference evidence="7" key="1">
    <citation type="submission" date="2005-09" db="EMBL/GenBank/DDBJ databases">
        <title>Complete genome sequence of Clostridium kluyveri and comparative genomics of Clostridia species.</title>
        <authorList>
            <person name="Inui M."/>
            <person name="Nonaka H."/>
            <person name="Shinoda Y."/>
            <person name="Ikenaga Y."/>
            <person name="Abe M."/>
            <person name="Naito K."/>
            <person name="Vertes A.A."/>
            <person name="Yukawa H."/>
        </authorList>
    </citation>
    <scope>NUCLEOTIDE SEQUENCE [LARGE SCALE GENOMIC DNA]</scope>
    <source>
        <strain evidence="7">NBRC 12016</strain>
    </source>
</reference>
<dbReference type="Proteomes" id="UP000007969">
    <property type="component" value="Chromosome"/>
</dbReference>
<dbReference type="SUPFAM" id="SSF48334">
    <property type="entry name" value="DNA repair protein MutS, domain III"/>
    <property type="match status" value="1"/>
</dbReference>
<evidence type="ECO:0000256" key="3">
    <source>
        <dbReference type="ARBA" id="ARBA00023125"/>
    </source>
</evidence>
<dbReference type="InterPro" id="IPR000432">
    <property type="entry name" value="DNA_mismatch_repair_MutS_C"/>
</dbReference>
<dbReference type="GO" id="GO:0030983">
    <property type="term" value="F:mismatched DNA binding"/>
    <property type="evidence" value="ECO:0007669"/>
    <property type="project" value="InterPro"/>
</dbReference>
<keyword evidence="2" id="KW-0067">ATP-binding</keyword>
<gene>
    <name evidence="6" type="ordered locus">CKR_2499</name>
</gene>
<evidence type="ECO:0000256" key="4">
    <source>
        <dbReference type="SAM" id="Phobius"/>
    </source>
</evidence>
<sequence>MFVKLSERGCQSGILQLKIIYQIFITHFFKYYKKRRKMIGGKYLNNPHNDYINRLKIYTDSIKEQNSSIKTIEYLRLLTLIVGISITIYTFNTNNYFVSIIISIFSLAIFIYLVNQHNKEVRKRKYFTALRDINESALKRLKGQWRNFKDDGSEFKHKEHPYSEDLDILGENSLFQWINTCKTFMGRESLKNRLLNPLETPSDISMVQESLQELAVDLKWRQLFESEAIVIPSEPINPEELYKWGKARNELYIKSWFAFTIKLLPFLTIMLMILSYSTSLISFKLPYIMLIIQILLLFIDVKKRNATFKSLYKYKNSITIYLKMLTLIEEKDFKNRYLKQLRANLLTSKNISAVKSIKKLSAIYNKVCDRKNMLSIVLNILFLWDYQCIVEFEKWRVKSGNNLEKWFNTIGEFEALNSISNIIYDNPDWAMPLISDNTYIIKAAELGHPLLGNTRVCNNITIDNKKNILLITGSNMSGKSTFLRTVGLNLVLSYIGAPVCAKKFQCSLMEVFTCMRIRDDLENNISSFYAEILRIKMIVENVKKTSKVFFLLDELFKGTNSIDRHLGAKALIKQLGGQGASGLISTHDLELCSLEQEYPRIKNYHFREYYLDNELKFDYKIRNGISTTRNAKYLIKLAGIDFEQQ</sequence>
<name>B9E4X5_CLOK1</name>
<feature type="transmembrane region" description="Helical" evidence="4">
    <location>
        <begin position="97"/>
        <end position="115"/>
    </location>
</feature>
<feature type="transmembrane region" description="Helical" evidence="4">
    <location>
        <begin position="74"/>
        <end position="91"/>
    </location>
</feature>
<dbReference type="InterPro" id="IPR036187">
    <property type="entry name" value="DNA_mismatch_repair_MutS_sf"/>
</dbReference>
<protein>
    <recommendedName>
        <fullName evidence="5">DNA mismatch repair proteins mutS family domain-containing protein</fullName>
    </recommendedName>
</protein>
<evidence type="ECO:0000313" key="6">
    <source>
        <dbReference type="EMBL" id="BAH07550.1"/>
    </source>
</evidence>
<keyword evidence="4" id="KW-1133">Transmembrane helix</keyword>
<dbReference type="GO" id="GO:0005524">
    <property type="term" value="F:ATP binding"/>
    <property type="evidence" value="ECO:0007669"/>
    <property type="project" value="UniProtKB-KW"/>
</dbReference>
<dbReference type="Gene3D" id="3.40.50.300">
    <property type="entry name" value="P-loop containing nucleotide triphosphate hydrolases"/>
    <property type="match status" value="1"/>
</dbReference>
<dbReference type="SMART" id="SM00534">
    <property type="entry name" value="MUTSac"/>
    <property type="match status" value="1"/>
</dbReference>
<dbReference type="InterPro" id="IPR027417">
    <property type="entry name" value="P-loop_NTPase"/>
</dbReference>
<dbReference type="Pfam" id="PF00488">
    <property type="entry name" value="MutS_V"/>
    <property type="match status" value="1"/>
</dbReference>
<evidence type="ECO:0000313" key="7">
    <source>
        <dbReference type="Proteomes" id="UP000007969"/>
    </source>
</evidence>
<dbReference type="PANTHER" id="PTHR11361:SF99">
    <property type="entry name" value="DNA MISMATCH REPAIR PROTEIN"/>
    <property type="match status" value="1"/>
</dbReference>
<dbReference type="CDD" id="cd03283">
    <property type="entry name" value="ABC_MutS-like"/>
    <property type="match status" value="1"/>
</dbReference>
<dbReference type="PANTHER" id="PTHR11361">
    <property type="entry name" value="DNA MISMATCH REPAIR PROTEIN MUTS FAMILY MEMBER"/>
    <property type="match status" value="1"/>
</dbReference>
<dbReference type="EMBL" id="AP009049">
    <property type="protein sequence ID" value="BAH07550.1"/>
    <property type="molecule type" value="Genomic_DNA"/>
</dbReference>
<dbReference type="GO" id="GO:0006298">
    <property type="term" value="P:mismatch repair"/>
    <property type="evidence" value="ECO:0007669"/>
    <property type="project" value="InterPro"/>
</dbReference>
<dbReference type="SUPFAM" id="SSF52540">
    <property type="entry name" value="P-loop containing nucleoside triphosphate hydrolases"/>
    <property type="match status" value="1"/>
</dbReference>
<dbReference type="Gene3D" id="1.10.1420.10">
    <property type="match status" value="1"/>
</dbReference>
<feature type="transmembrane region" description="Helical" evidence="4">
    <location>
        <begin position="12"/>
        <end position="32"/>
    </location>
</feature>
<organism evidence="6 7">
    <name type="scientific">Clostridium kluyveri (strain NBRC 12016)</name>
    <dbReference type="NCBI Taxonomy" id="583346"/>
    <lineage>
        <taxon>Bacteria</taxon>
        <taxon>Bacillati</taxon>
        <taxon>Bacillota</taxon>
        <taxon>Clostridia</taxon>
        <taxon>Eubacteriales</taxon>
        <taxon>Clostridiaceae</taxon>
        <taxon>Clostridium</taxon>
    </lineage>
</organism>
<feature type="domain" description="DNA mismatch repair proteins mutS family" evidence="5">
    <location>
        <begin position="466"/>
        <end position="644"/>
    </location>
</feature>
<dbReference type="GO" id="GO:0140664">
    <property type="term" value="F:ATP-dependent DNA damage sensor activity"/>
    <property type="evidence" value="ECO:0007669"/>
    <property type="project" value="InterPro"/>
</dbReference>
<keyword evidence="4" id="KW-0472">Membrane</keyword>
<accession>B9E4X5</accession>
<keyword evidence="3" id="KW-0238">DNA-binding</keyword>
<feature type="transmembrane region" description="Helical" evidence="4">
    <location>
        <begin position="251"/>
        <end position="274"/>
    </location>
</feature>
<feature type="transmembrane region" description="Helical" evidence="4">
    <location>
        <begin position="280"/>
        <end position="299"/>
    </location>
</feature>
<dbReference type="KEGG" id="ckr:CKR_2499"/>
<proteinExistence type="predicted"/>
<dbReference type="AlphaFoldDB" id="B9E4X5"/>
<evidence type="ECO:0000256" key="1">
    <source>
        <dbReference type="ARBA" id="ARBA00022741"/>
    </source>
</evidence>
<evidence type="ECO:0000259" key="5">
    <source>
        <dbReference type="SMART" id="SM00534"/>
    </source>
</evidence>
<evidence type="ECO:0000256" key="2">
    <source>
        <dbReference type="ARBA" id="ARBA00022840"/>
    </source>
</evidence>